<reference evidence="1 2" key="1">
    <citation type="submission" date="2024-01" db="EMBL/GenBank/DDBJ databases">
        <title>A draft genome for the cacao thread blight pathogen Marasmiellus scandens.</title>
        <authorList>
            <person name="Baruah I.K."/>
            <person name="Leung J."/>
            <person name="Bukari Y."/>
            <person name="Amoako-Attah I."/>
            <person name="Meinhardt L.W."/>
            <person name="Bailey B.A."/>
            <person name="Cohen S.P."/>
        </authorList>
    </citation>
    <scope>NUCLEOTIDE SEQUENCE [LARGE SCALE GENOMIC DNA]</scope>
    <source>
        <strain evidence="1 2">GH-19</strain>
    </source>
</reference>
<evidence type="ECO:0000313" key="1">
    <source>
        <dbReference type="EMBL" id="KAK7456352.1"/>
    </source>
</evidence>
<dbReference type="EMBL" id="JBANRG010000021">
    <property type="protein sequence ID" value="KAK7456352.1"/>
    <property type="molecule type" value="Genomic_DNA"/>
</dbReference>
<evidence type="ECO:0000313" key="2">
    <source>
        <dbReference type="Proteomes" id="UP001498398"/>
    </source>
</evidence>
<organism evidence="1 2">
    <name type="scientific">Marasmiellus scandens</name>
    <dbReference type="NCBI Taxonomy" id="2682957"/>
    <lineage>
        <taxon>Eukaryota</taxon>
        <taxon>Fungi</taxon>
        <taxon>Dikarya</taxon>
        <taxon>Basidiomycota</taxon>
        <taxon>Agaricomycotina</taxon>
        <taxon>Agaricomycetes</taxon>
        <taxon>Agaricomycetidae</taxon>
        <taxon>Agaricales</taxon>
        <taxon>Marasmiineae</taxon>
        <taxon>Omphalotaceae</taxon>
        <taxon>Marasmiellus</taxon>
    </lineage>
</organism>
<protein>
    <submittedName>
        <fullName evidence="1">Uncharacterized protein</fullName>
    </submittedName>
</protein>
<keyword evidence="2" id="KW-1185">Reference proteome</keyword>
<gene>
    <name evidence="1" type="ORF">VKT23_010599</name>
</gene>
<sequence>MVLLEAPQQVVFNHNPTLSEKYGSLQLALSREEYDAYRAMQLDPIADDLADRFWEVSNGHIGAIAVLYEFVHFYSTLRFRQRIDPTIQIDGGMSLTPAPFNLQLLRQVFGYSASRMTDAEKLILTPGPPNVREPNLFLQHLTHTSPFTKGIPDVKYDSLVTPYMMLLALRKELYYETHAIPEVVKQCVRLGYVMLDRVSYSGRLDIRVAKFASPLHRFVVAETHLERFLIREHVEETDIVSFVLNVLKGFEQQELLKFQVLHLLESHYQMEFYRVANCVYKGAVMLTPEFFVMGDRGRIDFYIAQKKWGIELLQEGIRRTEHVQAFNETAKYYHFLKEGYIEQYLLLDCRRTKPPYSKIPYLYHAVFEGDYESVSLYDDFGNCKLHLHPLTQHMQPPPLPNLDDAVLGVKARDFVQI</sequence>
<name>A0ABR1JEU1_9AGAR</name>
<proteinExistence type="predicted"/>
<accession>A0ABR1JEU1</accession>
<comment type="caution">
    <text evidence="1">The sequence shown here is derived from an EMBL/GenBank/DDBJ whole genome shotgun (WGS) entry which is preliminary data.</text>
</comment>
<dbReference type="Proteomes" id="UP001498398">
    <property type="component" value="Unassembled WGS sequence"/>
</dbReference>